<organism evidence="10">
    <name type="scientific">Soybean thrips thogotovirus 1</name>
    <dbReference type="NCBI Taxonomy" id="2797871"/>
    <lineage>
        <taxon>Viruses</taxon>
        <taxon>Riboviria</taxon>
        <taxon>Orthornavirae</taxon>
        <taxon>Negarnaviricota</taxon>
        <taxon>Polyploviricotina</taxon>
        <taxon>Insthoviricetes</taxon>
        <taxon>Articulavirales</taxon>
        <taxon>Orthomyxoviridae</taxon>
        <taxon>Thogotovirus</taxon>
    </lineage>
</organism>
<proteinExistence type="predicted"/>
<keyword evidence="4" id="KW-0808">Transferase</keyword>
<evidence type="ECO:0000256" key="3">
    <source>
        <dbReference type="ARBA" id="ARBA00022484"/>
    </source>
</evidence>
<evidence type="ECO:0000256" key="7">
    <source>
        <dbReference type="ARBA" id="ARBA00022953"/>
    </source>
</evidence>
<dbReference type="InterPro" id="IPR007099">
    <property type="entry name" value="RNA-dir_pol_NSvirus"/>
</dbReference>
<evidence type="ECO:0000259" key="9">
    <source>
        <dbReference type="PROSITE" id="PS50525"/>
    </source>
</evidence>
<evidence type="ECO:0000256" key="4">
    <source>
        <dbReference type="ARBA" id="ARBA00022679"/>
    </source>
</evidence>
<keyword evidence="5" id="KW-0548">Nucleotidyltransferase</keyword>
<keyword evidence="6" id="KW-0547">Nucleotide-binding</keyword>
<accession>A0A7T8ARA0</accession>
<dbReference type="InterPro" id="IPR001407">
    <property type="entry name" value="RNA_pol_PB1_influenza"/>
</dbReference>
<dbReference type="EMBL" id="MT195540">
    <property type="protein sequence ID" value="QQN90103.1"/>
    <property type="molecule type" value="Viral_cRNA"/>
</dbReference>
<evidence type="ECO:0000256" key="6">
    <source>
        <dbReference type="ARBA" id="ARBA00022741"/>
    </source>
</evidence>
<evidence type="ECO:0000256" key="2">
    <source>
        <dbReference type="ARBA" id="ARBA00020035"/>
    </source>
</evidence>
<feature type="domain" description="RdRp catalytic" evidence="9">
    <location>
        <begin position="265"/>
        <end position="449"/>
    </location>
</feature>
<keyword evidence="7" id="KW-0693">Viral RNA replication</keyword>
<sequence length="712" mass="79579">MNLFTPITRLTPTETQELIYPYSGPPPMAYGSHTRLVLENLARPYKYYSVPINTAIKTTNSTLEELNYDGPCSKFDPKMLDELTIRAFEANSAGIREAMNNYPKLLFQTKFADLAKGRQTYSFIQNRNIPAAQALEETMRFIETNLGRKIGTTMADYLVACTELMELDNVTVTTSQYSREDGEMKKRTKTQTWSADELYDKIVIINTMAKNAERGKLNRRSIATTNMIVRGFVTFAESMASEVLKILRSSGIPIGGQEKLAKLVSVLSSVEKKDTSGELSGDITKWNECLDPDAMRRVIDILASKSDLPSWVRELLQVAFLLFKSKAADLGKGISVSNEFGHTQWVLFEDPLFPEDAEEYLFLNDLKHGENSVKCRLGMFMGMFNFSSTLLALMAIEGTGKSDKHVQSSDDFIHFFDGRNEKEICSIEAPCLYVLFKSLGINMSEKKCVLICDKGIGEYNSKFHHNDFVGNVGTELPGITPPGFNMASDLTMSLRVIKTSLATHEMLLPTAALALRILLKAYRHAYRVEGETKRTKYIGEKLQGIEPLICQGGKNCFSISSIHLDEIALRSVMDDIAPDYLRRIMNPENPFSGGSAMLTIKSESKRPHIEEDSSVGSIFKFSQVRNRTILNSPHVSDLEVEKMYKEITKAVETIMPETLLGVVGSSCSIQKALETRLECMISGSGLSVAEQAELIERMKQPIDAENSDEDSD</sequence>
<evidence type="ECO:0000256" key="5">
    <source>
        <dbReference type="ARBA" id="ARBA00022695"/>
    </source>
</evidence>
<evidence type="ECO:0000256" key="1">
    <source>
        <dbReference type="ARBA" id="ARBA00012494"/>
    </source>
</evidence>
<name>A0A7T8ARA0_9ORTO</name>
<keyword evidence="3 8" id="KW-0696">RNA-directed RNA polymerase</keyword>
<comment type="catalytic activity">
    <reaction evidence="8">
        <text>RNA(n) + a ribonucleoside 5'-triphosphate = RNA(n+1) + diphosphate</text>
        <dbReference type="Rhea" id="RHEA:21248"/>
        <dbReference type="Rhea" id="RHEA-COMP:14527"/>
        <dbReference type="Rhea" id="RHEA-COMP:17342"/>
        <dbReference type="ChEBI" id="CHEBI:33019"/>
        <dbReference type="ChEBI" id="CHEBI:61557"/>
        <dbReference type="ChEBI" id="CHEBI:140395"/>
        <dbReference type="EC" id="2.7.7.48"/>
    </reaction>
</comment>
<dbReference type="GO" id="GO:0039694">
    <property type="term" value="P:viral RNA genome replication"/>
    <property type="evidence" value="ECO:0007669"/>
    <property type="project" value="InterPro"/>
</dbReference>
<dbReference type="GO" id="GO:0003968">
    <property type="term" value="F:RNA-directed RNA polymerase activity"/>
    <property type="evidence" value="ECO:0007669"/>
    <property type="project" value="UniProtKB-KW"/>
</dbReference>
<dbReference type="EC" id="2.7.7.48" evidence="1 8"/>
<dbReference type="PROSITE" id="PS50525">
    <property type="entry name" value="RDRP_SSRNA_NEG_SEG"/>
    <property type="match status" value="1"/>
</dbReference>
<reference evidence="10" key="1">
    <citation type="journal article" date="2020" name="Viruses">
        <title>Soybean Thrips (Thysanoptera: Thripidae) Harbor Highly Diverse Populations of Arthropod, Fungal and Plant Viruses.</title>
        <authorList>
            <person name="Thekke-Veetil T."/>
            <person name="Lagos-Kutz D."/>
            <person name="McCoppin N.K."/>
            <person name="Hartman G.L."/>
            <person name="Ju H.K."/>
            <person name="Lim H.S."/>
            <person name="Domier L.L."/>
        </authorList>
    </citation>
    <scope>NUCLEOTIDE SEQUENCE</scope>
    <source>
        <strain evidence="10">STN1</strain>
    </source>
</reference>
<dbReference type="GO" id="GO:0003723">
    <property type="term" value="F:RNA binding"/>
    <property type="evidence" value="ECO:0007669"/>
    <property type="project" value="InterPro"/>
</dbReference>
<evidence type="ECO:0000256" key="8">
    <source>
        <dbReference type="RuleBase" id="RU004330"/>
    </source>
</evidence>
<protein>
    <recommendedName>
        <fullName evidence="2 8">RNA-directed RNA polymerase catalytic subunit</fullName>
        <ecNumber evidence="1 8">2.7.7.48</ecNumber>
    </recommendedName>
</protein>
<evidence type="ECO:0000313" key="10">
    <source>
        <dbReference type="EMBL" id="QQN90103.1"/>
    </source>
</evidence>
<dbReference type="GO" id="GO:0000166">
    <property type="term" value="F:nucleotide binding"/>
    <property type="evidence" value="ECO:0007669"/>
    <property type="project" value="UniProtKB-KW"/>
</dbReference>
<dbReference type="Pfam" id="PF00602">
    <property type="entry name" value="Flu_PB1"/>
    <property type="match status" value="1"/>
</dbReference>